<dbReference type="EMBL" id="JBAWTH010000172">
    <property type="protein sequence ID" value="KAL2273814.1"/>
    <property type="molecule type" value="Genomic_DNA"/>
</dbReference>
<gene>
    <name evidence="1" type="ORF">FJTKL_04067</name>
</gene>
<keyword evidence="2" id="KW-1185">Reference proteome</keyword>
<evidence type="ECO:0000313" key="2">
    <source>
        <dbReference type="Proteomes" id="UP001600888"/>
    </source>
</evidence>
<protein>
    <submittedName>
        <fullName evidence="1">Uncharacterized protein</fullName>
    </submittedName>
</protein>
<sequence>MVKKLQGCLLNDHNMRLPASQRLSHCSWGRAVLTYVSHPTWRASAWVEPYLKCPKRHGLSRFLVTPTKQEPLSI</sequence>
<name>A0ABR4DUI0_9PEZI</name>
<evidence type="ECO:0000313" key="1">
    <source>
        <dbReference type="EMBL" id="KAL2273814.1"/>
    </source>
</evidence>
<accession>A0ABR4DUI0</accession>
<comment type="caution">
    <text evidence="1">The sequence shown here is derived from an EMBL/GenBank/DDBJ whole genome shotgun (WGS) entry which is preliminary data.</text>
</comment>
<dbReference type="Proteomes" id="UP001600888">
    <property type="component" value="Unassembled WGS sequence"/>
</dbReference>
<proteinExistence type="predicted"/>
<reference evidence="1 2" key="1">
    <citation type="submission" date="2024-03" db="EMBL/GenBank/DDBJ databases">
        <title>A high-quality draft genome sequence of Diaporthe vaccinii, a causative agent of upright dieback and viscid rot disease in cranberry plants.</title>
        <authorList>
            <person name="Sarrasin M."/>
            <person name="Lang B.F."/>
            <person name="Burger G."/>
        </authorList>
    </citation>
    <scope>NUCLEOTIDE SEQUENCE [LARGE SCALE GENOMIC DNA]</scope>
    <source>
        <strain evidence="1 2">IS7</strain>
    </source>
</reference>
<organism evidence="1 2">
    <name type="scientific">Diaporthe vaccinii</name>
    <dbReference type="NCBI Taxonomy" id="105482"/>
    <lineage>
        <taxon>Eukaryota</taxon>
        <taxon>Fungi</taxon>
        <taxon>Dikarya</taxon>
        <taxon>Ascomycota</taxon>
        <taxon>Pezizomycotina</taxon>
        <taxon>Sordariomycetes</taxon>
        <taxon>Sordariomycetidae</taxon>
        <taxon>Diaporthales</taxon>
        <taxon>Diaporthaceae</taxon>
        <taxon>Diaporthe</taxon>
        <taxon>Diaporthe eres species complex</taxon>
    </lineage>
</organism>